<dbReference type="SUPFAM" id="SSF46626">
    <property type="entry name" value="Cytochrome c"/>
    <property type="match status" value="2"/>
</dbReference>
<dbReference type="InterPro" id="IPR009056">
    <property type="entry name" value="Cyt_c-like_dom"/>
</dbReference>
<dbReference type="PROSITE" id="PS51007">
    <property type="entry name" value="CYTC"/>
    <property type="match status" value="2"/>
</dbReference>
<evidence type="ECO:0000256" key="5">
    <source>
        <dbReference type="SAM" id="MobiDB-lite"/>
    </source>
</evidence>
<sequence length="394" mass="41327">MSAGFQPGPGDRGKASHPGFAGVSHGRNRATMQVCSGLLALFASFSAVFLSGCRSDMQDQPKMYPQRGAALFADGRSVRPQVPGTVARSQGKDDLYQTTGMVDGKVGDALPFPVSSELLARGQERFNIYCSPCHSRVGNGKGAIVERGYYRAASFHSERLRQAPLGYFFRVISEGYGAMPSYYSEIAAQDRWAIVAYIRALQLSQNAKTSDVPAGRAAEKLVSLESKEGFTEEFLSSWGVTRNARTDGAAVQAPAVAPPTVAVAAVKTDLAAGSKPASIAAHPATTPTAIADGANAPAKAATVAKATPVAAAPKGDAAAGAKLYAANCSMCHQPNRAGLPPVFPSLLGIVGRVGEAHIRETLISGKPDAKPPMPSFSKFSPEEVDDLLEFLRTK</sequence>
<dbReference type="STRING" id="474950.SAMN05421771_3209"/>
<dbReference type="Proteomes" id="UP000199024">
    <property type="component" value="Unassembled WGS sequence"/>
</dbReference>
<dbReference type="PANTHER" id="PTHR40394:SF2">
    <property type="entry name" value="QUINOL:CYTOCHROME C OXIDOREDUCTASE MEMBRANE PROTEIN"/>
    <property type="match status" value="1"/>
</dbReference>
<keyword evidence="3 4" id="KW-0408">Iron</keyword>
<dbReference type="OrthoDB" id="9773456at2"/>
<evidence type="ECO:0000313" key="7">
    <source>
        <dbReference type="EMBL" id="SFS17605.1"/>
    </source>
</evidence>
<protein>
    <submittedName>
        <fullName evidence="7">Cytochrome c, mono-and diheme variants</fullName>
    </submittedName>
</protein>
<evidence type="ECO:0000256" key="2">
    <source>
        <dbReference type="ARBA" id="ARBA00022723"/>
    </source>
</evidence>
<keyword evidence="1 4" id="KW-0349">Heme</keyword>
<evidence type="ECO:0000256" key="3">
    <source>
        <dbReference type="ARBA" id="ARBA00023004"/>
    </source>
</evidence>
<reference evidence="7 8" key="1">
    <citation type="submission" date="2016-10" db="EMBL/GenBank/DDBJ databases">
        <authorList>
            <person name="de Groot N.N."/>
        </authorList>
    </citation>
    <scope>NUCLEOTIDE SEQUENCE [LARGE SCALE GENOMIC DNA]</scope>
    <source>
        <strain evidence="7 8">DSM 21001</strain>
    </source>
</reference>
<keyword evidence="8" id="KW-1185">Reference proteome</keyword>
<keyword evidence="2 4" id="KW-0479">Metal-binding</keyword>
<dbReference type="InterPro" id="IPR036909">
    <property type="entry name" value="Cyt_c-like_dom_sf"/>
</dbReference>
<evidence type="ECO:0000256" key="4">
    <source>
        <dbReference type="PROSITE-ProRule" id="PRU00433"/>
    </source>
</evidence>
<evidence type="ECO:0000256" key="1">
    <source>
        <dbReference type="ARBA" id="ARBA00022617"/>
    </source>
</evidence>
<dbReference type="EMBL" id="FOZL01000001">
    <property type="protein sequence ID" value="SFS17605.1"/>
    <property type="molecule type" value="Genomic_DNA"/>
</dbReference>
<dbReference type="Gene3D" id="1.10.760.10">
    <property type="entry name" value="Cytochrome c-like domain"/>
    <property type="match status" value="2"/>
</dbReference>
<gene>
    <name evidence="7" type="ORF">SAMN05421771_3209</name>
</gene>
<accession>A0A1I6MPH4</accession>
<dbReference type="GO" id="GO:0020037">
    <property type="term" value="F:heme binding"/>
    <property type="evidence" value="ECO:0007669"/>
    <property type="project" value="InterPro"/>
</dbReference>
<organism evidence="7 8">
    <name type="scientific">Granulicella pectinivorans</name>
    <dbReference type="NCBI Taxonomy" id="474950"/>
    <lineage>
        <taxon>Bacteria</taxon>
        <taxon>Pseudomonadati</taxon>
        <taxon>Acidobacteriota</taxon>
        <taxon>Terriglobia</taxon>
        <taxon>Terriglobales</taxon>
        <taxon>Acidobacteriaceae</taxon>
        <taxon>Granulicella</taxon>
    </lineage>
</organism>
<dbReference type="GO" id="GO:0009055">
    <property type="term" value="F:electron transfer activity"/>
    <property type="evidence" value="ECO:0007669"/>
    <property type="project" value="InterPro"/>
</dbReference>
<dbReference type="Pfam" id="PF13442">
    <property type="entry name" value="Cytochrome_CBB3"/>
    <property type="match status" value="2"/>
</dbReference>
<name>A0A1I6MPH4_9BACT</name>
<dbReference type="PANTHER" id="PTHR40394">
    <property type="entry name" value="LIPOPROTEIN-RELATED"/>
    <property type="match status" value="1"/>
</dbReference>
<feature type="domain" description="Cytochrome c" evidence="6">
    <location>
        <begin position="315"/>
        <end position="394"/>
    </location>
</feature>
<proteinExistence type="predicted"/>
<dbReference type="GO" id="GO:0046872">
    <property type="term" value="F:metal ion binding"/>
    <property type="evidence" value="ECO:0007669"/>
    <property type="project" value="UniProtKB-KW"/>
</dbReference>
<evidence type="ECO:0000313" key="8">
    <source>
        <dbReference type="Proteomes" id="UP000199024"/>
    </source>
</evidence>
<feature type="region of interest" description="Disordered" evidence="5">
    <location>
        <begin position="1"/>
        <end position="22"/>
    </location>
</feature>
<feature type="domain" description="Cytochrome c" evidence="6">
    <location>
        <begin position="117"/>
        <end position="202"/>
    </location>
</feature>
<dbReference type="AlphaFoldDB" id="A0A1I6MPH4"/>
<evidence type="ECO:0000259" key="6">
    <source>
        <dbReference type="PROSITE" id="PS51007"/>
    </source>
</evidence>